<keyword evidence="2" id="KW-1185">Reference proteome</keyword>
<comment type="caution">
    <text evidence="1">The sequence shown here is derived from an EMBL/GenBank/DDBJ whole genome shotgun (WGS) entry which is preliminary data.</text>
</comment>
<dbReference type="AlphaFoldDB" id="L7ESV8"/>
<dbReference type="STRING" id="85558.T45_02323"/>
<evidence type="ECO:0000313" key="1">
    <source>
        <dbReference type="EMBL" id="ELP61796.1"/>
    </source>
</evidence>
<dbReference type="EMBL" id="AEJB01000655">
    <property type="protein sequence ID" value="ELP61796.1"/>
    <property type="molecule type" value="Genomic_DNA"/>
</dbReference>
<name>L7ESV8_STRT8</name>
<dbReference type="PATRIC" id="fig|698760.3.peg.9267"/>
<reference evidence="1 2" key="1">
    <citation type="journal article" date="2011" name="Plasmid">
        <title>Streptomyces turgidiscabies Car8 contains a modular pathogenicity island that shares virulence genes with other actinobacterial plant pathogens.</title>
        <authorList>
            <person name="Huguet-Tapia J.C."/>
            <person name="Badger J.H."/>
            <person name="Loria R."/>
            <person name="Pettis G.S."/>
        </authorList>
    </citation>
    <scope>NUCLEOTIDE SEQUENCE [LARGE SCALE GENOMIC DNA]</scope>
    <source>
        <strain evidence="1 2">Car8</strain>
    </source>
</reference>
<protein>
    <submittedName>
        <fullName evidence="1">Uncharacterized protein</fullName>
    </submittedName>
</protein>
<organism evidence="1 2">
    <name type="scientific">Streptomyces turgidiscabies (strain Car8)</name>
    <dbReference type="NCBI Taxonomy" id="698760"/>
    <lineage>
        <taxon>Bacteria</taxon>
        <taxon>Bacillati</taxon>
        <taxon>Actinomycetota</taxon>
        <taxon>Actinomycetes</taxon>
        <taxon>Kitasatosporales</taxon>
        <taxon>Streptomycetaceae</taxon>
        <taxon>Streptomyces</taxon>
    </lineage>
</organism>
<sequence>MDGVFGKEQAGRTRLPEASAQECRRRAEDCLGLGEVDVDVPRAIAWGLLAIAADLHEVRKQLSRKR</sequence>
<accession>L7ESV8</accession>
<dbReference type="RefSeq" id="WP_006383387.1">
    <property type="nucleotide sequence ID" value="NZ_AEJB01000655.1"/>
</dbReference>
<evidence type="ECO:0000313" key="2">
    <source>
        <dbReference type="Proteomes" id="UP000010931"/>
    </source>
</evidence>
<dbReference type="Proteomes" id="UP000010931">
    <property type="component" value="Unassembled WGS sequence"/>
</dbReference>
<proteinExistence type="predicted"/>
<gene>
    <name evidence="1" type="ORF">STRTUCAR8_06454</name>
</gene>
<dbReference type="GeneID" id="97400560"/>